<proteinExistence type="predicted"/>
<gene>
    <name evidence="2" type="ORF">GCM10023082_51330</name>
</gene>
<protein>
    <recommendedName>
        <fullName evidence="4">Secreted protein</fullName>
    </recommendedName>
</protein>
<evidence type="ECO:0008006" key="4">
    <source>
        <dbReference type="Google" id="ProtNLM"/>
    </source>
</evidence>
<organism evidence="2 3">
    <name type="scientific">Streptomyces tremellae</name>
    <dbReference type="NCBI Taxonomy" id="1124239"/>
    <lineage>
        <taxon>Bacteria</taxon>
        <taxon>Bacillati</taxon>
        <taxon>Actinomycetota</taxon>
        <taxon>Actinomycetes</taxon>
        <taxon>Kitasatosporales</taxon>
        <taxon>Streptomycetaceae</taxon>
        <taxon>Streptomyces</taxon>
    </lineage>
</organism>
<name>A0ABP7FXX6_9ACTN</name>
<dbReference type="Proteomes" id="UP001499884">
    <property type="component" value="Unassembled WGS sequence"/>
</dbReference>
<evidence type="ECO:0000256" key="1">
    <source>
        <dbReference type="SAM" id="SignalP"/>
    </source>
</evidence>
<evidence type="ECO:0000313" key="3">
    <source>
        <dbReference type="Proteomes" id="UP001499884"/>
    </source>
</evidence>
<keyword evidence="1" id="KW-0732">Signal</keyword>
<accession>A0ABP7FXX6</accession>
<sequence length="131" mass="13825">MRRATAVRVAGACLAAGSFLLLAPVGPTPRGCGDLASGRLCIEGPIGGTGGFTTRYVQYDGRPETRVRLGYQRRDRRLTAFTDWFGTSATTHGRAQLSGHLATAPDECIRGVLLDAAGRAHATPWRCAPAA</sequence>
<dbReference type="EMBL" id="BAABEP010000048">
    <property type="protein sequence ID" value="GAA3748930.1"/>
    <property type="molecule type" value="Genomic_DNA"/>
</dbReference>
<reference evidence="3" key="1">
    <citation type="journal article" date="2019" name="Int. J. Syst. Evol. Microbiol.">
        <title>The Global Catalogue of Microorganisms (GCM) 10K type strain sequencing project: providing services to taxonomists for standard genome sequencing and annotation.</title>
        <authorList>
            <consortium name="The Broad Institute Genomics Platform"/>
            <consortium name="The Broad Institute Genome Sequencing Center for Infectious Disease"/>
            <person name="Wu L."/>
            <person name="Ma J."/>
        </authorList>
    </citation>
    <scope>NUCLEOTIDE SEQUENCE [LARGE SCALE GENOMIC DNA]</scope>
    <source>
        <strain evidence="3">JCM 30846</strain>
    </source>
</reference>
<comment type="caution">
    <text evidence="2">The sequence shown here is derived from an EMBL/GenBank/DDBJ whole genome shotgun (WGS) entry which is preliminary data.</text>
</comment>
<feature type="chain" id="PRO_5046969519" description="Secreted protein" evidence="1">
    <location>
        <begin position="24"/>
        <end position="131"/>
    </location>
</feature>
<keyword evidence="3" id="KW-1185">Reference proteome</keyword>
<dbReference type="RefSeq" id="WP_345652106.1">
    <property type="nucleotide sequence ID" value="NZ_BAABEP010000048.1"/>
</dbReference>
<feature type="signal peptide" evidence="1">
    <location>
        <begin position="1"/>
        <end position="23"/>
    </location>
</feature>
<evidence type="ECO:0000313" key="2">
    <source>
        <dbReference type="EMBL" id="GAA3748930.1"/>
    </source>
</evidence>